<keyword evidence="2" id="KW-1185">Reference proteome</keyword>
<proteinExistence type="predicted"/>
<gene>
    <name evidence="1" type="ORF">LITE_LOCUS12666</name>
</gene>
<reference evidence="1" key="1">
    <citation type="submission" date="2022-08" db="EMBL/GenBank/DDBJ databases">
        <authorList>
            <person name="Gutierrez-Valencia J."/>
        </authorList>
    </citation>
    <scope>NUCLEOTIDE SEQUENCE</scope>
</reference>
<name>A0AAV0J6H9_9ROSI</name>
<dbReference type="Proteomes" id="UP001154282">
    <property type="component" value="Unassembled WGS sequence"/>
</dbReference>
<feature type="non-terminal residue" evidence="1">
    <location>
        <position position="56"/>
    </location>
</feature>
<organism evidence="1 2">
    <name type="scientific">Linum tenue</name>
    <dbReference type="NCBI Taxonomy" id="586396"/>
    <lineage>
        <taxon>Eukaryota</taxon>
        <taxon>Viridiplantae</taxon>
        <taxon>Streptophyta</taxon>
        <taxon>Embryophyta</taxon>
        <taxon>Tracheophyta</taxon>
        <taxon>Spermatophyta</taxon>
        <taxon>Magnoliopsida</taxon>
        <taxon>eudicotyledons</taxon>
        <taxon>Gunneridae</taxon>
        <taxon>Pentapetalae</taxon>
        <taxon>rosids</taxon>
        <taxon>fabids</taxon>
        <taxon>Malpighiales</taxon>
        <taxon>Linaceae</taxon>
        <taxon>Linum</taxon>
    </lineage>
</organism>
<evidence type="ECO:0000313" key="2">
    <source>
        <dbReference type="Proteomes" id="UP001154282"/>
    </source>
</evidence>
<dbReference type="EMBL" id="CAMGYJ010000004">
    <property type="protein sequence ID" value="CAI0404899.1"/>
    <property type="molecule type" value="Genomic_DNA"/>
</dbReference>
<evidence type="ECO:0000313" key="1">
    <source>
        <dbReference type="EMBL" id="CAI0404899.1"/>
    </source>
</evidence>
<comment type="caution">
    <text evidence="1">The sequence shown here is derived from an EMBL/GenBank/DDBJ whole genome shotgun (WGS) entry which is preliminary data.</text>
</comment>
<protein>
    <submittedName>
        <fullName evidence="1">Uncharacterized protein</fullName>
    </submittedName>
</protein>
<accession>A0AAV0J6H9</accession>
<sequence>MESSIGVDESQGVAGELTNRLNLPSHRRLHLPVGHGLLREPVGARALVGQGGADPR</sequence>
<dbReference type="AlphaFoldDB" id="A0AAV0J6H9"/>